<dbReference type="SMART" id="SM00222">
    <property type="entry name" value="Sec7"/>
    <property type="match status" value="1"/>
</dbReference>
<feature type="compositionally biased region" description="Polar residues" evidence="7">
    <location>
        <begin position="1158"/>
        <end position="1169"/>
    </location>
</feature>
<evidence type="ECO:0000313" key="11">
    <source>
        <dbReference type="Proteomes" id="UP000287033"/>
    </source>
</evidence>
<feature type="domain" description="SEC7" evidence="9">
    <location>
        <begin position="713"/>
        <end position="878"/>
    </location>
</feature>
<feature type="compositionally biased region" description="Polar residues" evidence="7">
    <location>
        <begin position="565"/>
        <end position="579"/>
    </location>
</feature>
<comment type="subcellular location">
    <subcellularLocation>
        <location evidence="1">Cell projection</location>
        <location evidence="1">Ruffle membrane</location>
    </subcellularLocation>
</comment>
<protein>
    <recommendedName>
        <fullName evidence="12">SEC7 domain-containing protein</fullName>
    </recommendedName>
</protein>
<evidence type="ECO:0000256" key="1">
    <source>
        <dbReference type="ARBA" id="ARBA00004632"/>
    </source>
</evidence>
<dbReference type="SUPFAM" id="SSF48425">
    <property type="entry name" value="Sec7 domain"/>
    <property type="match status" value="1"/>
</dbReference>
<keyword evidence="3" id="KW-0597">Phosphoprotein</keyword>
<dbReference type="CDD" id="cd00171">
    <property type="entry name" value="Sec7"/>
    <property type="match status" value="1"/>
</dbReference>
<keyword evidence="11" id="KW-1185">Reference proteome</keyword>
<dbReference type="AlphaFoldDB" id="A0A401SWZ4"/>
<feature type="region of interest" description="Disordered" evidence="7">
    <location>
        <begin position="347"/>
        <end position="368"/>
    </location>
</feature>
<proteinExistence type="predicted"/>
<dbReference type="Gene3D" id="1.10.1000.11">
    <property type="entry name" value="Arf Nucleotide-binding Site Opener,domain 2"/>
    <property type="match status" value="1"/>
</dbReference>
<dbReference type="OMA" id="AKWEFFF"/>
<dbReference type="InterPro" id="IPR000904">
    <property type="entry name" value="Sec7_dom"/>
</dbReference>
<feature type="region of interest" description="Disordered" evidence="7">
    <location>
        <begin position="1156"/>
        <end position="1176"/>
    </location>
</feature>
<dbReference type="Proteomes" id="UP000287033">
    <property type="component" value="Unassembled WGS sequence"/>
</dbReference>
<dbReference type="CDD" id="cd13295">
    <property type="entry name" value="PH_EFA6"/>
    <property type="match status" value="1"/>
</dbReference>
<feature type="compositionally biased region" description="Polar residues" evidence="7">
    <location>
        <begin position="355"/>
        <end position="368"/>
    </location>
</feature>
<organism evidence="10 11">
    <name type="scientific">Chiloscyllium punctatum</name>
    <name type="common">Brownbanded bambooshark</name>
    <name type="synonym">Hemiscyllium punctatum</name>
    <dbReference type="NCBI Taxonomy" id="137246"/>
    <lineage>
        <taxon>Eukaryota</taxon>
        <taxon>Metazoa</taxon>
        <taxon>Chordata</taxon>
        <taxon>Craniata</taxon>
        <taxon>Vertebrata</taxon>
        <taxon>Chondrichthyes</taxon>
        <taxon>Elasmobranchii</taxon>
        <taxon>Galeomorphii</taxon>
        <taxon>Galeoidea</taxon>
        <taxon>Orectolobiformes</taxon>
        <taxon>Hemiscylliidae</taxon>
        <taxon>Chiloscyllium</taxon>
    </lineage>
</organism>
<dbReference type="InterPro" id="IPR001849">
    <property type="entry name" value="PH_domain"/>
</dbReference>
<evidence type="ECO:0008006" key="12">
    <source>
        <dbReference type="Google" id="ProtNLM"/>
    </source>
</evidence>
<dbReference type="Pfam" id="PF15410">
    <property type="entry name" value="PH_9"/>
    <property type="match status" value="1"/>
</dbReference>
<keyword evidence="2" id="KW-1003">Cell membrane</keyword>
<feature type="region of interest" description="Disordered" evidence="7">
    <location>
        <begin position="1181"/>
        <end position="1200"/>
    </location>
</feature>
<evidence type="ECO:0000256" key="4">
    <source>
        <dbReference type="ARBA" id="ARBA00023054"/>
    </source>
</evidence>
<evidence type="ECO:0000256" key="3">
    <source>
        <dbReference type="ARBA" id="ARBA00022553"/>
    </source>
</evidence>
<dbReference type="PROSITE" id="PS50190">
    <property type="entry name" value="SEC7"/>
    <property type="match status" value="1"/>
</dbReference>
<dbReference type="Pfam" id="PF01369">
    <property type="entry name" value="Sec7"/>
    <property type="match status" value="1"/>
</dbReference>
<dbReference type="GO" id="GO:0032012">
    <property type="term" value="P:regulation of ARF protein signal transduction"/>
    <property type="evidence" value="ECO:0007669"/>
    <property type="project" value="InterPro"/>
</dbReference>
<evidence type="ECO:0000256" key="2">
    <source>
        <dbReference type="ARBA" id="ARBA00022475"/>
    </source>
</evidence>
<dbReference type="Gene3D" id="2.30.29.30">
    <property type="entry name" value="Pleckstrin-homology domain (PH domain)/Phosphotyrosine-binding domain (PTB)"/>
    <property type="match status" value="1"/>
</dbReference>
<dbReference type="InterPro" id="IPR041681">
    <property type="entry name" value="PH_9"/>
</dbReference>
<dbReference type="STRING" id="137246.A0A401SWZ4"/>
<evidence type="ECO:0000259" key="8">
    <source>
        <dbReference type="PROSITE" id="PS50003"/>
    </source>
</evidence>
<feature type="region of interest" description="Disordered" evidence="7">
    <location>
        <begin position="238"/>
        <end position="262"/>
    </location>
</feature>
<keyword evidence="4" id="KW-0175">Coiled coil</keyword>
<gene>
    <name evidence="10" type="ORF">chiPu_0013380</name>
</gene>
<evidence type="ECO:0000256" key="5">
    <source>
        <dbReference type="ARBA" id="ARBA00023136"/>
    </source>
</evidence>
<evidence type="ECO:0000259" key="9">
    <source>
        <dbReference type="PROSITE" id="PS50190"/>
    </source>
</evidence>
<reference evidence="10 11" key="1">
    <citation type="journal article" date="2018" name="Nat. Ecol. Evol.">
        <title>Shark genomes provide insights into elasmobranch evolution and the origin of vertebrates.</title>
        <authorList>
            <person name="Hara Y"/>
            <person name="Yamaguchi K"/>
            <person name="Onimaru K"/>
            <person name="Kadota M"/>
            <person name="Koyanagi M"/>
            <person name="Keeley SD"/>
            <person name="Tatsumi K"/>
            <person name="Tanaka K"/>
            <person name="Motone F"/>
            <person name="Kageyama Y"/>
            <person name="Nozu R"/>
            <person name="Adachi N"/>
            <person name="Nishimura O"/>
            <person name="Nakagawa R"/>
            <person name="Tanegashima C"/>
            <person name="Kiyatake I"/>
            <person name="Matsumoto R"/>
            <person name="Murakumo K"/>
            <person name="Nishida K"/>
            <person name="Terakita A"/>
            <person name="Kuratani S"/>
            <person name="Sato K"/>
            <person name="Hyodo S Kuraku.S."/>
        </authorList>
    </citation>
    <scope>NUCLEOTIDE SEQUENCE [LARGE SCALE GENOMIC DNA]</scope>
</reference>
<feature type="domain" description="PH" evidence="8">
    <location>
        <begin position="928"/>
        <end position="1041"/>
    </location>
</feature>
<accession>A0A401SWZ4</accession>
<dbReference type="SMART" id="SM00233">
    <property type="entry name" value="PH"/>
    <property type="match status" value="1"/>
</dbReference>
<dbReference type="PANTHER" id="PTHR10663">
    <property type="entry name" value="GUANYL-NUCLEOTIDE EXCHANGE FACTOR"/>
    <property type="match status" value="1"/>
</dbReference>
<feature type="region of interest" description="Disordered" evidence="7">
    <location>
        <begin position="617"/>
        <end position="636"/>
    </location>
</feature>
<feature type="compositionally biased region" description="Basic residues" evidence="7">
    <location>
        <begin position="1189"/>
        <end position="1200"/>
    </location>
</feature>
<dbReference type="PANTHER" id="PTHR10663:SF334">
    <property type="entry name" value="PH AND SEC7 DOMAIN-CONTAINING PROTEIN 1"/>
    <property type="match status" value="1"/>
</dbReference>
<dbReference type="EMBL" id="BEZZ01000641">
    <property type="protein sequence ID" value="GCC34903.1"/>
    <property type="molecule type" value="Genomic_DNA"/>
</dbReference>
<dbReference type="OrthoDB" id="2157641at2759"/>
<feature type="region of interest" description="Disordered" evidence="7">
    <location>
        <begin position="560"/>
        <end position="579"/>
    </location>
</feature>
<evidence type="ECO:0000256" key="7">
    <source>
        <dbReference type="SAM" id="MobiDB-lite"/>
    </source>
</evidence>
<dbReference type="InterPro" id="IPR035999">
    <property type="entry name" value="Sec7_dom_sf"/>
</dbReference>
<evidence type="ECO:0000256" key="6">
    <source>
        <dbReference type="ARBA" id="ARBA00023273"/>
    </source>
</evidence>
<keyword evidence="6" id="KW-0966">Cell projection</keyword>
<dbReference type="PROSITE" id="PS50003">
    <property type="entry name" value="PH_DOMAIN"/>
    <property type="match status" value="1"/>
</dbReference>
<dbReference type="FunFam" id="2.30.29.30:FF:000054">
    <property type="entry name" value="PH and SEC7 domain-containing protein 3"/>
    <property type="match status" value="1"/>
</dbReference>
<dbReference type="SUPFAM" id="SSF50729">
    <property type="entry name" value="PH domain-like"/>
    <property type="match status" value="1"/>
</dbReference>
<evidence type="ECO:0000313" key="10">
    <source>
        <dbReference type="EMBL" id="GCC34903.1"/>
    </source>
</evidence>
<dbReference type="InterPro" id="IPR011993">
    <property type="entry name" value="PH-like_dom_sf"/>
</dbReference>
<dbReference type="FunFam" id="1.10.1000.11:FF:000004">
    <property type="entry name" value="PH and SEC7 domain-containing protein 2"/>
    <property type="match status" value="1"/>
</dbReference>
<name>A0A401SWZ4_CHIPU</name>
<dbReference type="GO" id="GO:0005085">
    <property type="term" value="F:guanyl-nucleotide exchange factor activity"/>
    <property type="evidence" value="ECO:0007669"/>
    <property type="project" value="InterPro"/>
</dbReference>
<comment type="caution">
    <text evidence="10">The sequence shown here is derived from an EMBL/GenBank/DDBJ whole genome shotgun (WGS) entry which is preliminary data.</text>
</comment>
<dbReference type="GO" id="GO:0032587">
    <property type="term" value="C:ruffle membrane"/>
    <property type="evidence" value="ECO:0007669"/>
    <property type="project" value="UniProtKB-SubCell"/>
</dbReference>
<keyword evidence="5" id="KW-0472">Membrane</keyword>
<dbReference type="InterPro" id="IPR023394">
    <property type="entry name" value="Sec7_C_sf"/>
</dbReference>
<sequence length="1200" mass="133141">MAQDTRVMTFYMELRTDPPGHCAITPPGSLYHDEPSPAQSVANTRSPCFLSPIVPPCTQRRSLPPDTKMDFLGFPGCKKGTASLVRTQSETNPFREFAPASSGRSTAPSSPVCIRTHPFCPVTLENTMGGDTRGRSSVVTFSYIEKARVKTVVNPFNVSVLPQGVKLAGMGQGSSIGWKSPQTSHKVSHGIISMPTPMESFDTRVSTVSVGSCREPSNSLIPNRSLLSSVGSASQRYSDAAAQSPCPGGKRAQSGNELRQGYPSKQVCTKALDLGTDLMTVATPNKTSSNHSIAAIPCVNPIGREIPNSPGLTQVEACMLVGEHSERAQRIAKARREFFYGTLEPQIPEDKADSKTWQAPVNPDNNTTREIAESKDQGASANGSLDAKLGTLSQGSAKVVNDLKSAPLSNGTSTDYKARDQLRAMKYSETDLDAVPIRHYQETNLDEVMTDYNITSSDGQELTHLMNSTLDSVQMDHPVPSRGFGRDQTTGNHEVCREEQSKAAEDDVFSELSSAADERSLEVEVKNLLPPVATIPIARSLSEEGTDTFSKQFESILESHRDKGTSYTSLDSMETLPSPSRNQGNYFTFDFPSLTSEIQVQIKENARLIEEEWSSADGEGCTNSAKASDWPDSPGCQATRTERKLGVSPMVGYSKSENTLTRCQLYAEGNLLKRALEIGDDEPKSEYSSSDSNLNHLVMDSESEMDSTEQLALGSTDTLANGNKTDQEAAKRLAKRLYYLDGFKRSDVARHLGKNNDFSKMVAEEYLRFFDFTGMNLDQALRAFLKEFALMGETQERERVLIHFSHRYHQCNPGAISAEDGIHTLTCALMLLNTDLHGHNIGKRMSCSDFIGNLEGLNDGKDFPKELLKVLYSSIKNEKLQWTINEEELRKSLSELVDERTDPSLKAMNRISGGSNPFLDIVQDPNAATYKHGFLVRKVHADSDGKKTPRGRRGWKTFYAVLKGMILYLQKDEYKSDKQLSEDDLKNAISIHHSLAVRAADYSKKPNVFYLKTADWRIFLLQAPNAELMQSWITRINLVSAMFSAPPFPAAIGSQKRFSRPLLPTTLTRLSLEEQIKAHDTRLKSMTVDLTEHRSYPPDKKVKGKELDEYKQKEEYLEFEKMRFSTYVSLLRAKLKSGTDDLDKFESALFDNIESEGNGLTKSHSSPSLHQEPPVMAIRVKRNTSERRSYRHSANTKHKL</sequence>